<evidence type="ECO:0000256" key="1">
    <source>
        <dbReference type="ARBA" id="ARBA00022603"/>
    </source>
</evidence>
<reference evidence="4" key="1">
    <citation type="submission" date="2022-07" db="EMBL/GenBank/DDBJ databases">
        <title>Parvularcula maris sp. nov., an algicidal bacterium isolated from seawater.</title>
        <authorList>
            <person name="Li F."/>
        </authorList>
    </citation>
    <scope>NUCLEOTIDE SEQUENCE</scope>
    <source>
        <strain evidence="4">BGMRC 0090</strain>
    </source>
</reference>
<organism evidence="4 5">
    <name type="scientific">Parvularcula maris</name>
    <dbReference type="NCBI Taxonomy" id="2965077"/>
    <lineage>
        <taxon>Bacteria</taxon>
        <taxon>Pseudomonadati</taxon>
        <taxon>Pseudomonadota</taxon>
        <taxon>Alphaproteobacteria</taxon>
        <taxon>Parvularculales</taxon>
        <taxon>Parvularculaceae</taxon>
        <taxon>Parvularcula</taxon>
    </lineage>
</organism>
<name>A0A9X2RIG0_9PROT</name>
<dbReference type="SUPFAM" id="SSF53335">
    <property type="entry name" value="S-adenosyl-L-methionine-dependent methyltransferases"/>
    <property type="match status" value="1"/>
</dbReference>
<dbReference type="PROSITE" id="PS00092">
    <property type="entry name" value="N6_MTASE"/>
    <property type="match status" value="1"/>
</dbReference>
<evidence type="ECO:0000313" key="4">
    <source>
        <dbReference type="EMBL" id="MCQ8185954.1"/>
    </source>
</evidence>
<gene>
    <name evidence="4" type="primary">rsmD</name>
    <name evidence="4" type="ORF">NOG11_11195</name>
</gene>
<dbReference type="Gene3D" id="3.40.50.150">
    <property type="entry name" value="Vaccinia Virus protein VP39"/>
    <property type="match status" value="1"/>
</dbReference>
<keyword evidence="5" id="KW-1185">Reference proteome</keyword>
<dbReference type="EMBL" id="JANIBC010000010">
    <property type="protein sequence ID" value="MCQ8185954.1"/>
    <property type="molecule type" value="Genomic_DNA"/>
</dbReference>
<dbReference type="InterPro" id="IPR029063">
    <property type="entry name" value="SAM-dependent_MTases_sf"/>
</dbReference>
<dbReference type="NCBIfam" id="TIGR00095">
    <property type="entry name" value="16S rRNA (guanine(966)-N(2))-methyltransferase RsmD"/>
    <property type="match status" value="1"/>
</dbReference>
<evidence type="ECO:0000313" key="5">
    <source>
        <dbReference type="Proteomes" id="UP001142610"/>
    </source>
</evidence>
<dbReference type="InterPro" id="IPR002052">
    <property type="entry name" value="DNA_methylase_N6_adenine_CS"/>
</dbReference>
<accession>A0A9X2RIG0</accession>
<dbReference type="Proteomes" id="UP001142610">
    <property type="component" value="Unassembled WGS sequence"/>
</dbReference>
<dbReference type="RefSeq" id="WP_256619851.1">
    <property type="nucleotide sequence ID" value="NZ_JANIBC010000010.1"/>
</dbReference>
<keyword evidence="2 4" id="KW-0808">Transferase</keyword>
<dbReference type="GO" id="GO:0003676">
    <property type="term" value="F:nucleic acid binding"/>
    <property type="evidence" value="ECO:0007669"/>
    <property type="project" value="InterPro"/>
</dbReference>
<proteinExistence type="predicted"/>
<dbReference type="PANTHER" id="PTHR43542:SF1">
    <property type="entry name" value="METHYLTRANSFERASE"/>
    <property type="match status" value="1"/>
</dbReference>
<dbReference type="CDD" id="cd02440">
    <property type="entry name" value="AdoMet_MTases"/>
    <property type="match status" value="1"/>
</dbReference>
<protein>
    <submittedName>
        <fullName evidence="4">16S rRNA (Guanine(966)-N(2))-methyltransferase RsmD</fullName>
        <ecNumber evidence="4">2.1.1.171</ecNumber>
    </submittedName>
</protein>
<dbReference type="Pfam" id="PF03602">
    <property type="entry name" value="Cons_hypoth95"/>
    <property type="match status" value="1"/>
</dbReference>
<dbReference type="PIRSF" id="PIRSF004553">
    <property type="entry name" value="CHP00095"/>
    <property type="match status" value="1"/>
</dbReference>
<dbReference type="GO" id="GO:0052913">
    <property type="term" value="F:16S rRNA (guanine(966)-N(2))-methyltransferase activity"/>
    <property type="evidence" value="ECO:0007669"/>
    <property type="project" value="UniProtKB-EC"/>
</dbReference>
<evidence type="ECO:0000256" key="3">
    <source>
        <dbReference type="SAM" id="MobiDB-lite"/>
    </source>
</evidence>
<dbReference type="InterPro" id="IPR004398">
    <property type="entry name" value="RNA_MeTrfase_RsmD"/>
</dbReference>
<evidence type="ECO:0000256" key="2">
    <source>
        <dbReference type="ARBA" id="ARBA00022679"/>
    </source>
</evidence>
<keyword evidence="1 4" id="KW-0489">Methyltransferase</keyword>
<sequence length="188" mass="20130">MRIVGGRFKGRKITAPSGLNTRPTTDRTREALFNILAHREGVELEGARVLDLFAGSGALGFEALSRGGAFCLFVDNDAGARGAIRDNIEALQLFGETRLHRRPADALGKKPANVGDPFDLVFMDPPYGKGLIAKAVSTVIDGEWLSPGALIVAEHSKGEALDLPEGAEPEETRGFGDTEITFLRIKTA</sequence>
<dbReference type="EC" id="2.1.1.171" evidence="4"/>
<feature type="region of interest" description="Disordered" evidence="3">
    <location>
        <begin position="1"/>
        <end position="24"/>
    </location>
</feature>
<dbReference type="AlphaFoldDB" id="A0A9X2RIG0"/>
<comment type="caution">
    <text evidence="4">The sequence shown here is derived from an EMBL/GenBank/DDBJ whole genome shotgun (WGS) entry which is preliminary data.</text>
</comment>
<dbReference type="PANTHER" id="PTHR43542">
    <property type="entry name" value="METHYLTRANSFERASE"/>
    <property type="match status" value="1"/>
</dbReference>